<gene>
    <name evidence="2" type="ORF">H920_12982</name>
</gene>
<dbReference type="AlphaFoldDB" id="A0A091D573"/>
<organism evidence="2 3">
    <name type="scientific">Fukomys damarensis</name>
    <name type="common">Damaraland mole rat</name>
    <name type="synonym">Cryptomys damarensis</name>
    <dbReference type="NCBI Taxonomy" id="885580"/>
    <lineage>
        <taxon>Eukaryota</taxon>
        <taxon>Metazoa</taxon>
        <taxon>Chordata</taxon>
        <taxon>Craniata</taxon>
        <taxon>Vertebrata</taxon>
        <taxon>Euteleostomi</taxon>
        <taxon>Mammalia</taxon>
        <taxon>Eutheria</taxon>
        <taxon>Euarchontoglires</taxon>
        <taxon>Glires</taxon>
        <taxon>Rodentia</taxon>
        <taxon>Hystricomorpha</taxon>
        <taxon>Bathyergidae</taxon>
        <taxon>Fukomys</taxon>
    </lineage>
</organism>
<name>A0A091D573_FUKDA</name>
<feature type="region of interest" description="Disordered" evidence="1">
    <location>
        <begin position="33"/>
        <end position="73"/>
    </location>
</feature>
<evidence type="ECO:0000313" key="2">
    <source>
        <dbReference type="EMBL" id="KFO25643.1"/>
    </source>
</evidence>
<evidence type="ECO:0000256" key="1">
    <source>
        <dbReference type="SAM" id="MobiDB-lite"/>
    </source>
</evidence>
<evidence type="ECO:0000313" key="3">
    <source>
        <dbReference type="Proteomes" id="UP000028990"/>
    </source>
</evidence>
<sequence>MNVVVLKDRGHGFTIAATTERYSSWQTMKIHAKKKGNKTLKMEEEEEEDDKEEEKENTEDSTGTEEKEKEDEK</sequence>
<feature type="compositionally biased region" description="Acidic residues" evidence="1">
    <location>
        <begin position="43"/>
        <end position="63"/>
    </location>
</feature>
<protein>
    <submittedName>
        <fullName evidence="2">Uncharacterized protein</fullName>
    </submittedName>
</protein>
<proteinExistence type="predicted"/>
<feature type="compositionally biased region" description="Basic and acidic residues" evidence="1">
    <location>
        <begin position="64"/>
        <end position="73"/>
    </location>
</feature>
<dbReference type="EMBL" id="KN123344">
    <property type="protein sequence ID" value="KFO25643.1"/>
    <property type="molecule type" value="Genomic_DNA"/>
</dbReference>
<accession>A0A091D573</accession>
<keyword evidence="3" id="KW-1185">Reference proteome</keyword>
<reference evidence="2 3" key="1">
    <citation type="submission" date="2013-11" db="EMBL/GenBank/DDBJ databases">
        <title>The Damaraland mole rat (Fukomys damarensis) genome and evolution of African mole rats.</title>
        <authorList>
            <person name="Gladyshev V.N."/>
            <person name="Fang X."/>
        </authorList>
    </citation>
    <scope>NUCLEOTIDE SEQUENCE [LARGE SCALE GENOMIC DNA]</scope>
    <source>
        <tissue evidence="2">Liver</tissue>
    </source>
</reference>
<dbReference type="Proteomes" id="UP000028990">
    <property type="component" value="Unassembled WGS sequence"/>
</dbReference>